<evidence type="ECO:0000313" key="6">
    <source>
        <dbReference type="Proteomes" id="UP000430120"/>
    </source>
</evidence>
<evidence type="ECO:0000259" key="4">
    <source>
        <dbReference type="Pfam" id="PF13439"/>
    </source>
</evidence>
<evidence type="ECO:0000256" key="2">
    <source>
        <dbReference type="ARBA" id="ARBA00022676"/>
    </source>
</evidence>
<dbReference type="Pfam" id="PF13641">
    <property type="entry name" value="Glyco_tranf_2_3"/>
    <property type="match status" value="1"/>
</dbReference>
<evidence type="ECO:0000256" key="1">
    <source>
        <dbReference type="ARBA" id="ARBA00006739"/>
    </source>
</evidence>
<name>A0A643FBR8_IDEDE</name>
<keyword evidence="2" id="KW-0328">Glycosyltransferase</keyword>
<evidence type="ECO:0000256" key="3">
    <source>
        <dbReference type="ARBA" id="ARBA00022679"/>
    </source>
</evidence>
<dbReference type="PANTHER" id="PTHR43179:SF12">
    <property type="entry name" value="GALACTOFURANOSYLTRANSFERASE GLFT2"/>
    <property type="match status" value="1"/>
</dbReference>
<dbReference type="AlphaFoldDB" id="A0A643FBR8"/>
<gene>
    <name evidence="5" type="ORF">F7Q92_10495</name>
</gene>
<accession>A0A643FBR8</accession>
<evidence type="ECO:0000313" key="5">
    <source>
        <dbReference type="EMBL" id="KAB0582478.1"/>
    </source>
</evidence>
<reference evidence="5 6" key="1">
    <citation type="submission" date="2019-09" db="EMBL/GenBank/DDBJ databases">
        <title>Draft genome sequences of 48 bacterial type strains from the CCUG.</title>
        <authorList>
            <person name="Tunovic T."/>
            <person name="Pineiro-Iglesias B."/>
            <person name="Unosson C."/>
            <person name="Inganas E."/>
            <person name="Ohlen M."/>
            <person name="Cardew S."/>
            <person name="Jensie-Markopoulos S."/>
            <person name="Salva-Serra F."/>
            <person name="Jaen-Luchoro D."/>
            <person name="Karlsson R."/>
            <person name="Svensson-Stadler L."/>
            <person name="Chun J."/>
            <person name="Moore E."/>
        </authorList>
    </citation>
    <scope>NUCLEOTIDE SEQUENCE [LARGE SCALE GENOMIC DNA]</scope>
    <source>
        <strain evidence="5 6">CCUG 30977</strain>
    </source>
</reference>
<dbReference type="PANTHER" id="PTHR43179">
    <property type="entry name" value="RHAMNOSYLTRANSFERASE WBBL"/>
    <property type="match status" value="1"/>
</dbReference>
<dbReference type="EMBL" id="VZPB01000021">
    <property type="protein sequence ID" value="KAB0582478.1"/>
    <property type="molecule type" value="Genomic_DNA"/>
</dbReference>
<feature type="domain" description="Glycosyltransferase subfamily 4-like N-terminal" evidence="4">
    <location>
        <begin position="522"/>
        <end position="705"/>
    </location>
</feature>
<dbReference type="Gene3D" id="3.90.550.10">
    <property type="entry name" value="Spore Coat Polysaccharide Biosynthesis Protein SpsA, Chain A"/>
    <property type="match status" value="1"/>
</dbReference>
<comment type="caution">
    <text evidence="5">The sequence shown here is derived from an EMBL/GenBank/DDBJ whole genome shotgun (WGS) entry which is preliminary data.</text>
</comment>
<organism evidence="5 6">
    <name type="scientific">Ideonella dechloratans</name>
    <dbReference type="NCBI Taxonomy" id="36863"/>
    <lineage>
        <taxon>Bacteria</taxon>
        <taxon>Pseudomonadati</taxon>
        <taxon>Pseudomonadota</taxon>
        <taxon>Betaproteobacteria</taxon>
        <taxon>Burkholderiales</taxon>
        <taxon>Sphaerotilaceae</taxon>
        <taxon>Ideonella</taxon>
    </lineage>
</organism>
<keyword evidence="6" id="KW-1185">Reference proteome</keyword>
<dbReference type="Gene3D" id="3.40.50.2000">
    <property type="entry name" value="Glycogen Phosphorylase B"/>
    <property type="match status" value="2"/>
</dbReference>
<dbReference type="InterPro" id="IPR028098">
    <property type="entry name" value="Glyco_trans_4-like_N"/>
</dbReference>
<dbReference type="Proteomes" id="UP000430120">
    <property type="component" value="Unassembled WGS sequence"/>
</dbReference>
<dbReference type="RefSeq" id="WP_151124098.1">
    <property type="nucleotide sequence ID" value="NZ_CP088081.1"/>
</dbReference>
<dbReference type="SUPFAM" id="SSF53448">
    <property type="entry name" value="Nucleotide-diphospho-sugar transferases"/>
    <property type="match status" value="1"/>
</dbReference>
<proteinExistence type="inferred from homology"/>
<dbReference type="SUPFAM" id="SSF53756">
    <property type="entry name" value="UDP-Glycosyltransferase/glycogen phosphorylase"/>
    <property type="match status" value="1"/>
</dbReference>
<dbReference type="Pfam" id="PF13439">
    <property type="entry name" value="Glyco_transf_4"/>
    <property type="match status" value="1"/>
</dbReference>
<dbReference type="GO" id="GO:0016757">
    <property type="term" value="F:glycosyltransferase activity"/>
    <property type="evidence" value="ECO:0007669"/>
    <property type="project" value="UniProtKB-KW"/>
</dbReference>
<comment type="similarity">
    <text evidence="1">Belongs to the glycosyltransferase 2 family.</text>
</comment>
<sequence>MALIKVPKRAFDAKVMLQSIRLARALGRPLGRPRALLDFEVELTRLLGLFDRDHYLSQVDAARLGGLTPLRHYVEHGDAAGLSPSPLLNVRHYDAHWPDRQGVNRLLHFGLCAHFTGFSPSPWFDADYYLRSYPDVGRTAIDALVHFQRWGWREGRNPLPGLDMRRLLNGRPELRMLKGGVLSAFASGELGPLLQGGDARGRSAPIARAAPAGPDLREAAVWTEVQPRAWGAAPEVDVFIPVYGGLQETLACLHSVLTAPVRTPHRVVVINDAGPDPELNALLRSLAARDLFVLEQHRGNLGFVKTVNHGLRLCKGHDVVILNSDTVVYNDWLDRLLAHAQEHPRLASVTPLSNNATICSYPETLADNRASLELSHAEIDRLAGEVNKGVHVEAPTGVGFCMYMRRAALDEVGGLDERHFGRGYGEENDWCQRVLRRGWRNAIACDVYVRHVGSVSFKGEALQRTREAMKTLARLHPNYQPDVARYIAQDPAWAARARLDLARLARQSEVRNVLLVCHNRGGGTERHLLEENERLVSQGWGVFELRPASQQGALALLHPGLFGLHNLAQVPLDAVELLTEALRRLKIDEVHVHHLIDFPVGTADLLVRLVQALGLRLRMAVHDYYLLCPRVNLVNQAGRFCGQPSEDDCGRCLAGDAELQALGPIRAWRAQSRALLAAAHSVVAPSADVARRLAHWGLCESVEVQPHEEPPSAGPGRHAQVAAGRPARVLVIGAINHVKGFEVLAGLAQASRDQALPLTLGLLGYSSDDARLAALGVQLQGRYFDHELPQKIDDFAPDLILIPSIWPETYCYVLTAALASGRRVAVFDLGAQADRTRAHSSEHLILPLALADRPEALARALIQPLLAAVSTEPGFAPGPDSAI</sequence>
<protein>
    <submittedName>
        <fullName evidence="5">Glycosyltransferase</fullName>
    </submittedName>
</protein>
<dbReference type="OrthoDB" id="9816564at2"/>
<keyword evidence="3 5" id="KW-0808">Transferase</keyword>
<dbReference type="InterPro" id="IPR029044">
    <property type="entry name" value="Nucleotide-diphossugar_trans"/>
</dbReference>